<feature type="repeat" description="ANK" evidence="9">
    <location>
        <begin position="373"/>
        <end position="405"/>
    </location>
</feature>
<comment type="cofactor">
    <cofactor evidence="1">
        <name>Zn(2+)</name>
        <dbReference type="ChEBI" id="CHEBI:29105"/>
    </cofactor>
</comment>
<keyword evidence="3" id="KW-0479">Metal-binding</keyword>
<dbReference type="PROSITE" id="PS50088">
    <property type="entry name" value="ANK_REPEAT"/>
    <property type="match status" value="3"/>
</dbReference>
<evidence type="ECO:0000256" key="8">
    <source>
        <dbReference type="ARBA" id="ARBA00023049"/>
    </source>
</evidence>
<keyword evidence="7 9" id="KW-0040">ANK repeat</keyword>
<evidence type="ECO:0000256" key="3">
    <source>
        <dbReference type="ARBA" id="ARBA00022723"/>
    </source>
</evidence>
<gene>
    <name evidence="12" type="ORF">GJU40_18825</name>
</gene>
<dbReference type="InterPro" id="IPR001915">
    <property type="entry name" value="Peptidase_M48"/>
</dbReference>
<feature type="repeat" description="ANK" evidence="9">
    <location>
        <begin position="297"/>
        <end position="329"/>
    </location>
</feature>
<evidence type="ECO:0000256" key="6">
    <source>
        <dbReference type="ARBA" id="ARBA00022833"/>
    </source>
</evidence>
<dbReference type="OrthoDB" id="9810445at2"/>
<dbReference type="AlphaFoldDB" id="A0A7X2M1E6"/>
<dbReference type="Pfam" id="PF01435">
    <property type="entry name" value="Peptidase_M48"/>
    <property type="match status" value="2"/>
</dbReference>
<evidence type="ECO:0000256" key="4">
    <source>
        <dbReference type="ARBA" id="ARBA00022737"/>
    </source>
</evidence>
<dbReference type="PANTHER" id="PTHR24171:SF8">
    <property type="entry name" value="BRCA1-ASSOCIATED RING DOMAIN PROTEIN 1"/>
    <property type="match status" value="1"/>
</dbReference>
<keyword evidence="10" id="KW-0472">Membrane</keyword>
<dbReference type="PROSITE" id="PS50297">
    <property type="entry name" value="ANK_REP_REGION"/>
    <property type="match status" value="3"/>
</dbReference>
<accession>A0A7X2M1E6</accession>
<evidence type="ECO:0000256" key="1">
    <source>
        <dbReference type="ARBA" id="ARBA00001947"/>
    </source>
</evidence>
<keyword evidence="4" id="KW-0677">Repeat</keyword>
<evidence type="ECO:0000256" key="9">
    <source>
        <dbReference type="PROSITE-ProRule" id="PRU00023"/>
    </source>
</evidence>
<dbReference type="Proteomes" id="UP000448867">
    <property type="component" value="Unassembled WGS sequence"/>
</dbReference>
<comment type="caution">
    <text evidence="12">The sequence shown here is derived from an EMBL/GenBank/DDBJ whole genome shotgun (WGS) entry which is preliminary data.</text>
</comment>
<dbReference type="InterPro" id="IPR036770">
    <property type="entry name" value="Ankyrin_rpt-contain_sf"/>
</dbReference>
<evidence type="ECO:0000313" key="13">
    <source>
        <dbReference type="Proteomes" id="UP000448867"/>
    </source>
</evidence>
<dbReference type="GO" id="GO:0006508">
    <property type="term" value="P:proteolysis"/>
    <property type="evidence" value="ECO:0007669"/>
    <property type="project" value="UniProtKB-KW"/>
</dbReference>
<dbReference type="Gene3D" id="3.30.2010.10">
    <property type="entry name" value="Metalloproteases ('zincins'), catalytic domain"/>
    <property type="match status" value="1"/>
</dbReference>
<feature type="transmembrane region" description="Helical" evidence="10">
    <location>
        <begin position="12"/>
        <end position="32"/>
    </location>
</feature>
<dbReference type="RefSeq" id="WP_154309631.1">
    <property type="nucleotide sequence ID" value="NZ_WKKI01000066.1"/>
</dbReference>
<feature type="transmembrane region" description="Helical" evidence="10">
    <location>
        <begin position="257"/>
        <end position="283"/>
    </location>
</feature>
<dbReference type="SUPFAM" id="SSF48403">
    <property type="entry name" value="Ankyrin repeat"/>
    <property type="match status" value="1"/>
</dbReference>
<dbReference type="GO" id="GO:0046872">
    <property type="term" value="F:metal ion binding"/>
    <property type="evidence" value="ECO:0007669"/>
    <property type="project" value="UniProtKB-KW"/>
</dbReference>
<keyword evidence="6" id="KW-0862">Zinc</keyword>
<dbReference type="GO" id="GO:0004222">
    <property type="term" value="F:metalloendopeptidase activity"/>
    <property type="evidence" value="ECO:0007669"/>
    <property type="project" value="InterPro"/>
</dbReference>
<evidence type="ECO:0000256" key="5">
    <source>
        <dbReference type="ARBA" id="ARBA00022801"/>
    </source>
</evidence>
<feature type="repeat" description="ANK" evidence="9">
    <location>
        <begin position="406"/>
        <end position="438"/>
    </location>
</feature>
<keyword evidence="5" id="KW-0378">Hydrolase</keyword>
<sequence>MEHYIYKKERIYFVLLLLVSIPLYALLTFTFIGIPLLVFLLLIPIIMQLVHIGYVRGNGVKITAEQFPEMHQRNKELSEAMGLLKTPDMYVIESGGMLNAFATRFFGKNMVVLYSDLFEMGLENSTKEIEFVIAHELAHIKRNHILKFMLILPGNWIPFLGTAYTRACEYTCDGIAAHQITDPTAAEKALTLLASGKVLYQQVDIYQYMKQASMERNFFVWLSEVFSSHPPLPKRIFHVRNLFHGETNGISFKTSSAVFYIFGGLFLSLALIVGTVIVGFQLYKNSNWYANAVLESEESTPLMLAAYEGDLSAAQTLLLKGEDPNAADSYGNTALFYAATVDEYSENDTTQEKTQIAKALIENGADVTMRGVDGYTPLHLAVYWQFGEIVMLLLQNGADVDSQDDYGNTPLHNAVYNGDEELIRLLIKEGSNPQIPNSEGLTAADLADEEGIEESMLLLE</sequence>
<dbReference type="InterPro" id="IPR002110">
    <property type="entry name" value="Ankyrin_rpt"/>
</dbReference>
<dbReference type="CDD" id="cd07325">
    <property type="entry name" value="M48_Ste24p_like"/>
    <property type="match status" value="1"/>
</dbReference>
<feature type="transmembrane region" description="Helical" evidence="10">
    <location>
        <begin position="38"/>
        <end position="55"/>
    </location>
</feature>
<reference evidence="12 13" key="1">
    <citation type="submission" date="2019-11" db="EMBL/GenBank/DDBJ databases">
        <title>Bacillus lacus genome.</title>
        <authorList>
            <person name="Allen C.J."/>
            <person name="Newman J.D."/>
        </authorList>
    </citation>
    <scope>NUCLEOTIDE SEQUENCE [LARGE SCALE GENOMIC DNA]</scope>
    <source>
        <strain evidence="12 13">KCTC 33946</strain>
    </source>
</reference>
<evidence type="ECO:0000313" key="12">
    <source>
        <dbReference type="EMBL" id="MRX74179.1"/>
    </source>
</evidence>
<dbReference type="Gene3D" id="1.25.40.20">
    <property type="entry name" value="Ankyrin repeat-containing domain"/>
    <property type="match status" value="2"/>
</dbReference>
<dbReference type="PANTHER" id="PTHR24171">
    <property type="entry name" value="ANKYRIN REPEAT DOMAIN-CONTAINING PROTEIN 39-RELATED"/>
    <property type="match status" value="1"/>
</dbReference>
<dbReference type="Pfam" id="PF12796">
    <property type="entry name" value="Ank_2"/>
    <property type="match status" value="1"/>
</dbReference>
<dbReference type="SMART" id="SM00248">
    <property type="entry name" value="ANK"/>
    <property type="match status" value="4"/>
</dbReference>
<evidence type="ECO:0000256" key="7">
    <source>
        <dbReference type="ARBA" id="ARBA00023043"/>
    </source>
</evidence>
<evidence type="ECO:0000259" key="11">
    <source>
        <dbReference type="Pfam" id="PF01435"/>
    </source>
</evidence>
<keyword evidence="10" id="KW-1133">Transmembrane helix</keyword>
<evidence type="ECO:0000256" key="10">
    <source>
        <dbReference type="SAM" id="Phobius"/>
    </source>
</evidence>
<keyword evidence="10" id="KW-0812">Transmembrane</keyword>
<dbReference type="Pfam" id="PF00023">
    <property type="entry name" value="Ank"/>
    <property type="match status" value="1"/>
</dbReference>
<keyword evidence="8 12" id="KW-0482">Metalloprotease</keyword>
<feature type="domain" description="Peptidase M48" evidence="11">
    <location>
        <begin position="66"/>
        <end position="151"/>
    </location>
</feature>
<keyword evidence="13" id="KW-1185">Reference proteome</keyword>
<dbReference type="EMBL" id="WKKI01000066">
    <property type="protein sequence ID" value="MRX74179.1"/>
    <property type="molecule type" value="Genomic_DNA"/>
</dbReference>
<name>A0A7X2M1E6_9BACI</name>
<organism evidence="12 13">
    <name type="scientific">Metabacillus lacus</name>
    <dbReference type="NCBI Taxonomy" id="1983721"/>
    <lineage>
        <taxon>Bacteria</taxon>
        <taxon>Bacillati</taxon>
        <taxon>Bacillota</taxon>
        <taxon>Bacilli</taxon>
        <taxon>Bacillales</taxon>
        <taxon>Bacillaceae</taxon>
        <taxon>Metabacillus</taxon>
    </lineage>
</organism>
<feature type="domain" description="Peptidase M48" evidence="11">
    <location>
        <begin position="158"/>
        <end position="241"/>
    </location>
</feature>
<keyword evidence="2 12" id="KW-0645">Protease</keyword>
<protein>
    <submittedName>
        <fullName evidence="12">M48 family metalloprotease</fullName>
    </submittedName>
</protein>
<proteinExistence type="predicted"/>
<evidence type="ECO:0000256" key="2">
    <source>
        <dbReference type="ARBA" id="ARBA00022670"/>
    </source>
</evidence>